<keyword evidence="4" id="KW-1185">Reference proteome</keyword>
<proteinExistence type="inferred from homology"/>
<dbReference type="PANTHER" id="PTHR13420:SF7">
    <property type="entry name" value="UPF0235 PROTEIN C15ORF40"/>
    <property type="match status" value="1"/>
</dbReference>
<evidence type="ECO:0000313" key="3">
    <source>
        <dbReference type="EMBL" id="MBM6927704.1"/>
    </source>
</evidence>
<comment type="caution">
    <text evidence="3">The sequence shown here is derived from an EMBL/GenBank/DDBJ whole genome shotgun (WGS) entry which is preliminary data.</text>
</comment>
<dbReference type="Proteomes" id="UP000777002">
    <property type="component" value="Unassembled WGS sequence"/>
</dbReference>
<dbReference type="RefSeq" id="WP_205049304.1">
    <property type="nucleotide sequence ID" value="NZ_JACJKX010000001.1"/>
</dbReference>
<evidence type="ECO:0000256" key="1">
    <source>
        <dbReference type="ARBA" id="ARBA00010364"/>
    </source>
</evidence>
<comment type="similarity">
    <text evidence="1 2">Belongs to the UPF0235 family.</text>
</comment>
<evidence type="ECO:0000313" key="4">
    <source>
        <dbReference type="Proteomes" id="UP000777002"/>
    </source>
</evidence>
<dbReference type="InterPro" id="IPR036591">
    <property type="entry name" value="YggU-like_sf"/>
</dbReference>
<dbReference type="PANTHER" id="PTHR13420">
    <property type="entry name" value="UPF0235 PROTEIN C15ORF40"/>
    <property type="match status" value="1"/>
</dbReference>
<dbReference type="Pfam" id="PF02594">
    <property type="entry name" value="DUF167"/>
    <property type="match status" value="1"/>
</dbReference>
<dbReference type="SUPFAM" id="SSF69786">
    <property type="entry name" value="YggU-like"/>
    <property type="match status" value="1"/>
</dbReference>
<dbReference type="Gene3D" id="3.30.1200.10">
    <property type="entry name" value="YggU-like"/>
    <property type="match status" value="1"/>
</dbReference>
<dbReference type="InterPro" id="IPR003746">
    <property type="entry name" value="DUF167"/>
</dbReference>
<dbReference type="SMART" id="SM01152">
    <property type="entry name" value="DUF167"/>
    <property type="match status" value="1"/>
</dbReference>
<organism evidence="3 4">
    <name type="scientific">Parasutterella secunda</name>
    <dbReference type="NCBI Taxonomy" id="626947"/>
    <lineage>
        <taxon>Bacteria</taxon>
        <taxon>Pseudomonadati</taxon>
        <taxon>Pseudomonadota</taxon>
        <taxon>Betaproteobacteria</taxon>
        <taxon>Burkholderiales</taxon>
        <taxon>Sutterellaceae</taxon>
        <taxon>Parasutterella</taxon>
    </lineage>
</organism>
<gene>
    <name evidence="3" type="ORF">H5985_00215</name>
</gene>
<reference evidence="3 4" key="1">
    <citation type="journal article" date="2021" name="Sci. Rep.">
        <title>The distribution of antibiotic resistance genes in chicken gut microbiota commensals.</title>
        <authorList>
            <person name="Juricova H."/>
            <person name="Matiasovicova J."/>
            <person name="Kubasova T."/>
            <person name="Cejkova D."/>
            <person name="Rychlik I."/>
        </authorList>
    </citation>
    <scope>NUCLEOTIDE SEQUENCE [LARGE SCALE GENOMIC DNA]</scope>
    <source>
        <strain evidence="3 4">An562</strain>
    </source>
</reference>
<dbReference type="EMBL" id="JACJKX010000001">
    <property type="protein sequence ID" value="MBM6927704.1"/>
    <property type="molecule type" value="Genomic_DNA"/>
</dbReference>
<protein>
    <recommendedName>
        <fullName evidence="2">UPF0235 protein H5985_00215</fullName>
    </recommendedName>
</protein>
<evidence type="ECO:0000256" key="2">
    <source>
        <dbReference type="HAMAP-Rule" id="MF_00634"/>
    </source>
</evidence>
<sequence length="100" mass="10656">MAPPSWLIVKNQDVIVEVHAQPGAKRSAIVGEHGGRLKIAVASPPVDGKANQALIAFLAKTLSVSKSSVSLINGESNRLKRFLIHGVDPELCLEKLQKAP</sequence>
<accession>A0ABS2GQT5</accession>
<dbReference type="NCBIfam" id="TIGR00251">
    <property type="entry name" value="DUF167 family protein"/>
    <property type="match status" value="1"/>
</dbReference>
<name>A0ABS2GQT5_9BURK</name>
<dbReference type="HAMAP" id="MF_00634">
    <property type="entry name" value="UPF0235"/>
    <property type="match status" value="1"/>
</dbReference>